<keyword evidence="2" id="KW-1185">Reference proteome</keyword>
<protein>
    <submittedName>
        <fullName evidence="1">Uncharacterized protein</fullName>
    </submittedName>
</protein>
<accession>A0ACB7SAD2</accession>
<sequence>MPPLTLRPNEEAKVLEEKLNRDEAAENARELTLNNCVFADPDDLLRCVIRCAKLEALLCVSSGIVLAHVIDQILPKLDHLRNLEFTLDKREERHDLEWIRQKIRISNAFGLKRLYVEVTGFARTQALAEMVAKLPSLTELHVHMLHGSLSDLLFMMEGIWSANLAIQCFKITSEVPPREQAEPRVATSSDATSFSDYANVCGNLLLRRAPPTRNCFRLRDLAVRTEPLHPTEPVIVVINNDEVTQAQMHEAGKRSRWQDVHCLTLVLVGTGTLSLDEIARADAIFHSGLLTFFENFKNERTGLRSLRELNMSSFHFKDELDFTEVLSGAGLTALTALSVTPCGIWHQGALGRLANTCTQLDDLDVRIYTNYRRCLRCWQPLVLCQEPASPLRLEPRPHLILQRVGAHFAGLLESLPSVRASLVRYVC</sequence>
<evidence type="ECO:0000313" key="2">
    <source>
        <dbReference type="Proteomes" id="UP000821845"/>
    </source>
</evidence>
<comment type="caution">
    <text evidence="1">The sequence shown here is derived from an EMBL/GenBank/DDBJ whole genome shotgun (WGS) entry which is preliminary data.</text>
</comment>
<proteinExistence type="predicted"/>
<reference evidence="1" key="1">
    <citation type="submission" date="2020-05" db="EMBL/GenBank/DDBJ databases">
        <title>Large-scale comparative analyses of tick genomes elucidate their genetic diversity and vector capacities.</title>
        <authorList>
            <person name="Jia N."/>
            <person name="Wang J."/>
            <person name="Shi W."/>
            <person name="Du L."/>
            <person name="Sun Y."/>
            <person name="Zhan W."/>
            <person name="Jiang J."/>
            <person name="Wang Q."/>
            <person name="Zhang B."/>
            <person name="Ji P."/>
            <person name="Sakyi L.B."/>
            <person name="Cui X."/>
            <person name="Yuan T."/>
            <person name="Jiang B."/>
            <person name="Yang W."/>
            <person name="Lam T.T.-Y."/>
            <person name="Chang Q."/>
            <person name="Ding S."/>
            <person name="Wang X."/>
            <person name="Zhu J."/>
            <person name="Ruan X."/>
            <person name="Zhao L."/>
            <person name="Wei J."/>
            <person name="Que T."/>
            <person name="Du C."/>
            <person name="Cheng J."/>
            <person name="Dai P."/>
            <person name="Han X."/>
            <person name="Huang E."/>
            <person name="Gao Y."/>
            <person name="Liu J."/>
            <person name="Shao H."/>
            <person name="Ye R."/>
            <person name="Li L."/>
            <person name="Wei W."/>
            <person name="Wang X."/>
            <person name="Wang C."/>
            <person name="Yang T."/>
            <person name="Huo Q."/>
            <person name="Li W."/>
            <person name="Guo W."/>
            <person name="Chen H."/>
            <person name="Zhou L."/>
            <person name="Ni X."/>
            <person name="Tian J."/>
            <person name="Zhou Y."/>
            <person name="Sheng Y."/>
            <person name="Liu T."/>
            <person name="Pan Y."/>
            <person name="Xia L."/>
            <person name="Li J."/>
            <person name="Zhao F."/>
            <person name="Cao W."/>
        </authorList>
    </citation>
    <scope>NUCLEOTIDE SEQUENCE</scope>
    <source>
        <strain evidence="1">Hyas-2018</strain>
    </source>
</reference>
<organism evidence="1 2">
    <name type="scientific">Hyalomma asiaticum</name>
    <name type="common">Tick</name>
    <dbReference type="NCBI Taxonomy" id="266040"/>
    <lineage>
        <taxon>Eukaryota</taxon>
        <taxon>Metazoa</taxon>
        <taxon>Ecdysozoa</taxon>
        <taxon>Arthropoda</taxon>
        <taxon>Chelicerata</taxon>
        <taxon>Arachnida</taxon>
        <taxon>Acari</taxon>
        <taxon>Parasitiformes</taxon>
        <taxon>Ixodida</taxon>
        <taxon>Ixodoidea</taxon>
        <taxon>Ixodidae</taxon>
        <taxon>Hyalomminae</taxon>
        <taxon>Hyalomma</taxon>
    </lineage>
</organism>
<dbReference type="EMBL" id="CM023485">
    <property type="protein sequence ID" value="KAH6931575.1"/>
    <property type="molecule type" value="Genomic_DNA"/>
</dbReference>
<dbReference type="Proteomes" id="UP000821845">
    <property type="component" value="Chromosome 5"/>
</dbReference>
<evidence type="ECO:0000313" key="1">
    <source>
        <dbReference type="EMBL" id="KAH6931575.1"/>
    </source>
</evidence>
<name>A0ACB7SAD2_HYAAI</name>
<gene>
    <name evidence="1" type="ORF">HPB50_025464</name>
</gene>